<evidence type="ECO:0000313" key="2">
    <source>
        <dbReference type="Proteomes" id="UP000217935"/>
    </source>
</evidence>
<gene>
    <name evidence="1" type="ORF">CEW89_03380</name>
</gene>
<accession>A0A291G950</accession>
<evidence type="ECO:0000313" key="1">
    <source>
        <dbReference type="EMBL" id="ATG46687.1"/>
    </source>
</evidence>
<proteinExistence type="predicted"/>
<reference evidence="1 2" key="1">
    <citation type="submission" date="2017-06" db="EMBL/GenBank/DDBJ databases">
        <title>Celeribacter sp. TSPH2 complete genome sequence.</title>
        <authorList>
            <person name="Woo J.-H."/>
            <person name="Kim H.-S."/>
        </authorList>
    </citation>
    <scope>NUCLEOTIDE SEQUENCE [LARGE SCALE GENOMIC DNA]</scope>
    <source>
        <strain evidence="1 2">TSPH2</strain>
    </source>
</reference>
<name>A0A291G950_9RHOB</name>
<dbReference type="EMBL" id="CP022196">
    <property type="protein sequence ID" value="ATG46687.1"/>
    <property type="molecule type" value="Genomic_DNA"/>
</dbReference>
<protein>
    <submittedName>
        <fullName evidence="1">Uncharacterized protein</fullName>
    </submittedName>
</protein>
<dbReference type="Proteomes" id="UP000217935">
    <property type="component" value="Chromosome"/>
</dbReference>
<dbReference type="KEGG" id="ceh:CEW89_03380"/>
<dbReference type="AlphaFoldDB" id="A0A291G950"/>
<sequence>MFPYVLDIIAHCNRHVTLARNMDRRAAKIRRRAVFDRVVGHAILFEELVMVHNGTCHGIQTMQDAIQKLLLGQRRFEPDCLPIFRLGAVPIVGHVRLFTTLKGVFVNVFEEPAGGFFVLSYTGCCPSEIIHT</sequence>
<organism evidence="1 2">
    <name type="scientific">Celeribacter ethanolicus</name>
    <dbReference type="NCBI Taxonomy" id="1758178"/>
    <lineage>
        <taxon>Bacteria</taxon>
        <taxon>Pseudomonadati</taxon>
        <taxon>Pseudomonadota</taxon>
        <taxon>Alphaproteobacteria</taxon>
        <taxon>Rhodobacterales</taxon>
        <taxon>Roseobacteraceae</taxon>
        <taxon>Celeribacter</taxon>
    </lineage>
</organism>
<keyword evidence="2" id="KW-1185">Reference proteome</keyword>